<dbReference type="GO" id="GO:0016126">
    <property type="term" value="P:sterol biosynthetic process"/>
    <property type="evidence" value="ECO:0007669"/>
    <property type="project" value="TreeGrafter"/>
</dbReference>
<dbReference type="PROSITE" id="PS50065">
    <property type="entry name" value="HMG_COA_REDUCTASE_4"/>
    <property type="match status" value="1"/>
</dbReference>
<evidence type="ECO:0000313" key="3">
    <source>
        <dbReference type="Proteomes" id="UP000825935"/>
    </source>
</evidence>
<dbReference type="EMBL" id="CM035438">
    <property type="protein sequence ID" value="KAH7284961.1"/>
    <property type="molecule type" value="Genomic_DNA"/>
</dbReference>
<comment type="caution">
    <text evidence="2">The sequence shown here is derived from an EMBL/GenBank/DDBJ whole genome shotgun (WGS) entry which is preliminary data.</text>
</comment>
<keyword evidence="1" id="KW-0812">Transmembrane</keyword>
<dbReference type="InterPro" id="IPR023282">
    <property type="entry name" value="HMG_CoA_Rdtase_N"/>
</dbReference>
<evidence type="ECO:0000256" key="1">
    <source>
        <dbReference type="SAM" id="Phobius"/>
    </source>
</evidence>
<sequence length="158" mass="18040">MSPPPPNRLLWAGRSDGNGVCRYGVTWHREEVYVLLGLMLRENSNEDIAHVVAIGKVPSYVLEKDRADCCRAASVRKLAVAMTRGRSVESLPLVGFDYESVLGQCYEMGNIYKFLLGWLALFWSLWKLLRVALWRAQTMDARSYTFLLVRIASFYKMA</sequence>
<proteinExistence type="predicted"/>
<keyword evidence="3" id="KW-1185">Reference proteome</keyword>
<gene>
    <name evidence="2" type="ORF">KP509_33G004400</name>
</gene>
<dbReference type="GO" id="GO:0008299">
    <property type="term" value="P:isoprenoid biosynthetic process"/>
    <property type="evidence" value="ECO:0007669"/>
    <property type="project" value="TreeGrafter"/>
</dbReference>
<dbReference type="Gene3D" id="1.10.3270.10">
    <property type="entry name" value="HMGR, N-terminal domain"/>
    <property type="match status" value="1"/>
</dbReference>
<keyword evidence="1" id="KW-1133">Transmembrane helix</keyword>
<dbReference type="PANTHER" id="PTHR10572:SF24">
    <property type="entry name" value="3-HYDROXY-3-METHYLGLUTARYL-COENZYME A REDUCTASE"/>
    <property type="match status" value="1"/>
</dbReference>
<dbReference type="Proteomes" id="UP000825935">
    <property type="component" value="Chromosome 33"/>
</dbReference>
<dbReference type="GO" id="GO:0005789">
    <property type="term" value="C:endoplasmic reticulum membrane"/>
    <property type="evidence" value="ECO:0007669"/>
    <property type="project" value="TreeGrafter"/>
</dbReference>
<protein>
    <submittedName>
        <fullName evidence="2">Uncharacterized protein</fullName>
    </submittedName>
</protein>
<dbReference type="GO" id="GO:0005778">
    <property type="term" value="C:peroxisomal membrane"/>
    <property type="evidence" value="ECO:0007669"/>
    <property type="project" value="TreeGrafter"/>
</dbReference>
<feature type="transmembrane region" description="Helical" evidence="1">
    <location>
        <begin position="111"/>
        <end position="129"/>
    </location>
</feature>
<reference evidence="2" key="1">
    <citation type="submission" date="2021-08" db="EMBL/GenBank/DDBJ databases">
        <title>WGS assembly of Ceratopteris richardii.</title>
        <authorList>
            <person name="Marchant D.B."/>
            <person name="Chen G."/>
            <person name="Jenkins J."/>
            <person name="Shu S."/>
            <person name="Leebens-Mack J."/>
            <person name="Grimwood J."/>
            <person name="Schmutz J."/>
            <person name="Soltis P."/>
            <person name="Soltis D."/>
            <person name="Chen Z.-H."/>
        </authorList>
    </citation>
    <scope>NUCLEOTIDE SEQUENCE</scope>
    <source>
        <strain evidence="2">Whitten #5841</strain>
        <tissue evidence="2">Leaf</tissue>
    </source>
</reference>
<keyword evidence="1" id="KW-0472">Membrane</keyword>
<accession>A0A8T2QNR8</accession>
<dbReference type="AlphaFoldDB" id="A0A8T2QNR8"/>
<evidence type="ECO:0000313" key="2">
    <source>
        <dbReference type="EMBL" id="KAH7284961.1"/>
    </source>
</evidence>
<dbReference type="InterPro" id="IPR002202">
    <property type="entry name" value="HMG_CoA_Rdtase"/>
</dbReference>
<dbReference type="PANTHER" id="PTHR10572">
    <property type="entry name" value="3-HYDROXY-3-METHYLGLUTARYL-COENZYME A REDUCTASE"/>
    <property type="match status" value="1"/>
</dbReference>
<dbReference type="GO" id="GO:0015936">
    <property type="term" value="P:coenzyme A metabolic process"/>
    <property type="evidence" value="ECO:0007669"/>
    <property type="project" value="InterPro"/>
</dbReference>
<organism evidence="2 3">
    <name type="scientific">Ceratopteris richardii</name>
    <name type="common">Triangle waterfern</name>
    <dbReference type="NCBI Taxonomy" id="49495"/>
    <lineage>
        <taxon>Eukaryota</taxon>
        <taxon>Viridiplantae</taxon>
        <taxon>Streptophyta</taxon>
        <taxon>Embryophyta</taxon>
        <taxon>Tracheophyta</taxon>
        <taxon>Polypodiopsida</taxon>
        <taxon>Polypodiidae</taxon>
        <taxon>Polypodiales</taxon>
        <taxon>Pteridineae</taxon>
        <taxon>Pteridaceae</taxon>
        <taxon>Parkerioideae</taxon>
        <taxon>Ceratopteris</taxon>
    </lineage>
</organism>
<dbReference type="GO" id="GO:0004420">
    <property type="term" value="F:hydroxymethylglutaryl-CoA reductase (NADPH) activity"/>
    <property type="evidence" value="ECO:0007669"/>
    <property type="project" value="InterPro"/>
</dbReference>
<name>A0A8T2QNR8_CERRI</name>
<dbReference type="OrthoDB" id="310654at2759"/>